<dbReference type="InterPro" id="IPR017475">
    <property type="entry name" value="EPS_sugar_tfrase"/>
</dbReference>
<feature type="transmembrane region" description="Helical" evidence="7">
    <location>
        <begin position="274"/>
        <end position="295"/>
    </location>
</feature>
<proteinExistence type="inferred from homology"/>
<dbReference type="PANTHER" id="PTHR30576">
    <property type="entry name" value="COLANIC BIOSYNTHESIS UDP-GLUCOSE LIPID CARRIER TRANSFERASE"/>
    <property type="match status" value="1"/>
</dbReference>
<dbReference type="GO" id="GO:0016020">
    <property type="term" value="C:membrane"/>
    <property type="evidence" value="ECO:0007669"/>
    <property type="project" value="UniProtKB-SubCell"/>
</dbReference>
<evidence type="ECO:0000256" key="1">
    <source>
        <dbReference type="ARBA" id="ARBA00004141"/>
    </source>
</evidence>
<reference evidence="10" key="1">
    <citation type="submission" date="2017-09" db="EMBL/GenBank/DDBJ databases">
        <title>Depth-based differentiation of microbial function through sediment-hosted aquifers and enrichment of novel symbionts in the deep terrestrial subsurface.</title>
        <authorList>
            <person name="Probst A.J."/>
            <person name="Ladd B."/>
            <person name="Jarett J.K."/>
            <person name="Geller-Mcgrath D.E."/>
            <person name="Sieber C.M.K."/>
            <person name="Emerson J.B."/>
            <person name="Anantharaman K."/>
            <person name="Thomas B.C."/>
            <person name="Malmstrom R."/>
            <person name="Stieglmeier M."/>
            <person name="Klingl A."/>
            <person name="Woyke T."/>
            <person name="Ryan C.M."/>
            <person name="Banfield J.F."/>
        </authorList>
    </citation>
    <scope>NUCLEOTIDE SEQUENCE [LARGE SCALE GENOMIC DNA]</scope>
</reference>
<comment type="caution">
    <text evidence="9">The sequence shown here is derived from an EMBL/GenBank/DDBJ whole genome shotgun (WGS) entry which is preliminary data.</text>
</comment>
<keyword evidence="4 7" id="KW-0812">Transmembrane</keyword>
<keyword evidence="5 7" id="KW-1133">Transmembrane helix</keyword>
<dbReference type="NCBIfam" id="TIGR03025">
    <property type="entry name" value="EPS_sugtrans"/>
    <property type="match status" value="1"/>
</dbReference>
<dbReference type="InterPro" id="IPR003362">
    <property type="entry name" value="Bact_transf"/>
</dbReference>
<evidence type="ECO:0000256" key="4">
    <source>
        <dbReference type="ARBA" id="ARBA00022692"/>
    </source>
</evidence>
<dbReference type="GO" id="GO:0016780">
    <property type="term" value="F:phosphotransferase activity, for other substituted phosphate groups"/>
    <property type="evidence" value="ECO:0007669"/>
    <property type="project" value="TreeGrafter"/>
</dbReference>
<comment type="subcellular location">
    <subcellularLocation>
        <location evidence="1">Membrane</location>
        <topology evidence="1">Multi-pass membrane protein</topology>
    </subcellularLocation>
</comment>
<sequence>MKKTELFFNAILVPLDYVMLVAAGLVAYALRTSPLVAGWRPVMFEVTLSSGEYYRLVFLVALFWLLAFVFSGLYRIKKNVHFLEEFPKVVLAASLGLVGIIFYLFLVRGIFESRFIIFTAWSLAIFFVGAGRILVRWIEKFLLKKFYHGAHRVLVVGNGAWGMRLKKEIEKRPDLGYRVVGFLPVINMERIKSFVANPGVDEIVLAEIEADKEKVLDLVSFCEETQVVFKFIPNLFQSLATNIQFDTIAGIPIVEFKKTPLDGWGKITKRIIDVLVSAFGLVVLSPILALVALWIRLDSAGPVFYRSKRISQGREFWLYKFRSMVDQAEEKKKELVEQNERNDGPLFKIKDDPRITRAGRFLRRTRLDELPQFFNALRGDISLIGPRPHLPSEIAQYKHHHKKLLTIKAGITGMAQVSGSSDLSFEDEVRLDSFYIDNWSLYLDLKILLRTILLMFFDQSAC</sequence>
<feature type="domain" description="Bacterial sugar transferase" evidence="8">
    <location>
        <begin position="269"/>
        <end position="456"/>
    </location>
</feature>
<evidence type="ECO:0000313" key="9">
    <source>
        <dbReference type="EMBL" id="PJE60078.1"/>
    </source>
</evidence>
<feature type="transmembrane region" description="Helical" evidence="7">
    <location>
        <begin position="53"/>
        <end position="74"/>
    </location>
</feature>
<feature type="transmembrane region" description="Helical" evidence="7">
    <location>
        <begin position="7"/>
        <end position="30"/>
    </location>
</feature>
<feature type="transmembrane region" description="Helical" evidence="7">
    <location>
        <begin position="86"/>
        <end position="107"/>
    </location>
</feature>
<evidence type="ECO:0000256" key="5">
    <source>
        <dbReference type="ARBA" id="ARBA00022989"/>
    </source>
</evidence>
<comment type="similarity">
    <text evidence="2">Belongs to the bacterial sugar transferase family.</text>
</comment>
<dbReference type="Gene3D" id="3.40.50.720">
    <property type="entry name" value="NAD(P)-binding Rossmann-like Domain"/>
    <property type="match status" value="1"/>
</dbReference>
<dbReference type="EMBL" id="PFEA01000005">
    <property type="protein sequence ID" value="PJE60078.1"/>
    <property type="molecule type" value="Genomic_DNA"/>
</dbReference>
<evidence type="ECO:0000256" key="2">
    <source>
        <dbReference type="ARBA" id="ARBA00006464"/>
    </source>
</evidence>
<protein>
    <recommendedName>
        <fullName evidence="8">Bacterial sugar transferase domain-containing protein</fullName>
    </recommendedName>
</protein>
<feature type="transmembrane region" description="Helical" evidence="7">
    <location>
        <begin position="113"/>
        <end position="135"/>
    </location>
</feature>
<dbReference type="Pfam" id="PF02397">
    <property type="entry name" value="Bac_transf"/>
    <property type="match status" value="1"/>
</dbReference>
<accession>A0A2M8KJJ4</accession>
<organism evidence="9 10">
    <name type="scientific">Candidatus Portnoybacteria bacterium CG10_big_fil_rev_8_21_14_0_10_44_7</name>
    <dbReference type="NCBI Taxonomy" id="1974816"/>
    <lineage>
        <taxon>Bacteria</taxon>
        <taxon>Candidatus Portnoyibacteriota</taxon>
    </lineage>
</organism>
<evidence type="ECO:0000256" key="7">
    <source>
        <dbReference type="SAM" id="Phobius"/>
    </source>
</evidence>
<keyword evidence="3" id="KW-0808">Transferase</keyword>
<dbReference type="PANTHER" id="PTHR30576:SF0">
    <property type="entry name" value="UNDECAPRENYL-PHOSPHATE N-ACETYLGALACTOSAMINYL 1-PHOSPHATE TRANSFERASE-RELATED"/>
    <property type="match status" value="1"/>
</dbReference>
<evidence type="ECO:0000256" key="3">
    <source>
        <dbReference type="ARBA" id="ARBA00022679"/>
    </source>
</evidence>
<keyword evidence="6 7" id="KW-0472">Membrane</keyword>
<dbReference type="Pfam" id="PF13727">
    <property type="entry name" value="CoA_binding_3"/>
    <property type="match status" value="1"/>
</dbReference>
<dbReference type="AlphaFoldDB" id="A0A2M8KJJ4"/>
<evidence type="ECO:0000313" key="10">
    <source>
        <dbReference type="Proteomes" id="UP000231086"/>
    </source>
</evidence>
<dbReference type="Proteomes" id="UP000231086">
    <property type="component" value="Unassembled WGS sequence"/>
</dbReference>
<name>A0A2M8KJJ4_9BACT</name>
<evidence type="ECO:0000259" key="8">
    <source>
        <dbReference type="Pfam" id="PF02397"/>
    </source>
</evidence>
<evidence type="ECO:0000256" key="6">
    <source>
        <dbReference type="ARBA" id="ARBA00023136"/>
    </source>
</evidence>
<gene>
    <name evidence="9" type="ORF">COU85_00205</name>
</gene>